<keyword evidence="2" id="KW-0472">Membrane</keyword>
<dbReference type="Proteomes" id="UP000663854">
    <property type="component" value="Unassembled WGS sequence"/>
</dbReference>
<comment type="caution">
    <text evidence="3">The sequence shown here is derived from an EMBL/GenBank/DDBJ whole genome shotgun (WGS) entry which is preliminary data.</text>
</comment>
<gene>
    <name evidence="4" type="ORF">JXQ802_LOCUS39192</name>
    <name evidence="3" type="ORF">PYM288_LOCUS25033</name>
</gene>
<feature type="compositionally biased region" description="Basic and acidic residues" evidence="1">
    <location>
        <begin position="130"/>
        <end position="139"/>
    </location>
</feature>
<name>A0A814WLF1_9BILA</name>
<dbReference type="EMBL" id="CAJNOL010002238">
    <property type="protein sequence ID" value="CAF1478958.1"/>
    <property type="molecule type" value="Genomic_DNA"/>
</dbReference>
<keyword evidence="6" id="KW-1185">Reference proteome</keyword>
<protein>
    <submittedName>
        <fullName evidence="3">Uncharacterized protein</fullName>
    </submittedName>
</protein>
<keyword evidence="2" id="KW-1133">Transmembrane helix</keyword>
<organism evidence="3 5">
    <name type="scientific">Rotaria sordida</name>
    <dbReference type="NCBI Taxonomy" id="392033"/>
    <lineage>
        <taxon>Eukaryota</taxon>
        <taxon>Metazoa</taxon>
        <taxon>Spiralia</taxon>
        <taxon>Gnathifera</taxon>
        <taxon>Rotifera</taxon>
        <taxon>Eurotatoria</taxon>
        <taxon>Bdelloidea</taxon>
        <taxon>Philodinida</taxon>
        <taxon>Philodinidae</taxon>
        <taxon>Rotaria</taxon>
    </lineage>
</organism>
<proteinExistence type="predicted"/>
<dbReference type="AlphaFoldDB" id="A0A814WLF1"/>
<reference evidence="3" key="1">
    <citation type="submission" date="2021-02" db="EMBL/GenBank/DDBJ databases">
        <authorList>
            <person name="Nowell W R."/>
        </authorList>
    </citation>
    <scope>NUCLEOTIDE SEQUENCE</scope>
</reference>
<evidence type="ECO:0000313" key="6">
    <source>
        <dbReference type="Proteomes" id="UP000663870"/>
    </source>
</evidence>
<feature type="region of interest" description="Disordered" evidence="1">
    <location>
        <begin position="112"/>
        <end position="149"/>
    </location>
</feature>
<dbReference type="Proteomes" id="UP000663870">
    <property type="component" value="Unassembled WGS sequence"/>
</dbReference>
<feature type="non-terminal residue" evidence="3">
    <location>
        <position position="181"/>
    </location>
</feature>
<evidence type="ECO:0000313" key="4">
    <source>
        <dbReference type="EMBL" id="CAF1478958.1"/>
    </source>
</evidence>
<evidence type="ECO:0000313" key="3">
    <source>
        <dbReference type="EMBL" id="CAF1203938.1"/>
    </source>
</evidence>
<evidence type="ECO:0000256" key="1">
    <source>
        <dbReference type="SAM" id="MobiDB-lite"/>
    </source>
</evidence>
<keyword evidence="2" id="KW-0812">Transmembrane</keyword>
<feature type="transmembrane region" description="Helical" evidence="2">
    <location>
        <begin position="158"/>
        <end position="179"/>
    </location>
</feature>
<evidence type="ECO:0000256" key="2">
    <source>
        <dbReference type="SAM" id="Phobius"/>
    </source>
</evidence>
<evidence type="ECO:0000313" key="5">
    <source>
        <dbReference type="Proteomes" id="UP000663854"/>
    </source>
</evidence>
<sequence length="181" mass="20658">MPNQRTKTGVTVVPVSRKHIYSGIRRKQRRETLSNNSNLEAMKSMSIPFDLYESETNSSTLINPSIIEMQEISSIDETNITHPRSSSLNKSLTLSKNDDTSRILSRIESVKEYQNQKPNRRSHQYTNPIIERKLEKSSKNIENNEGNKRNRRRRIGTICSACSNCCCISTIIGILLLLFGI</sequence>
<dbReference type="EMBL" id="CAJNOH010001322">
    <property type="protein sequence ID" value="CAF1203938.1"/>
    <property type="molecule type" value="Genomic_DNA"/>
</dbReference>
<accession>A0A814WLF1</accession>